<dbReference type="InterPro" id="IPR011990">
    <property type="entry name" value="TPR-like_helical_dom_sf"/>
</dbReference>
<dbReference type="STRING" id="283786.SAMN04487990_10144"/>
<dbReference type="OrthoDB" id="9784036at2"/>
<dbReference type="AlphaFoldDB" id="A0A1H3VDN8"/>
<proteinExistence type="predicted"/>
<accession>A0A1H3VDN8</accession>
<sequence length="227" mass="26413">MKYLYFLLFTVIVCSCSDKPVFSETFQQQTTGHYLFHPDAEIDVHYDNNKLLIDWVGVKDIEPLLLDNETFYIKEMNKKMRFVQNPSDGLYYLSEVMGDESVTYDYRKQPDSIRVPSYYLHRKAYDKALKGYLELQSKDSSLALIEEVKFNRFGYNKLSSKAYEEAIAIFKINVALYPKSANVYDSLADAYLRSGDSLQAYNNYSKSLALESANPRAQRYIKAYNNE</sequence>
<dbReference type="InterPro" id="IPR019734">
    <property type="entry name" value="TPR_rpt"/>
</dbReference>
<feature type="repeat" description="TPR" evidence="1">
    <location>
        <begin position="181"/>
        <end position="214"/>
    </location>
</feature>
<dbReference type="Gene3D" id="1.25.40.10">
    <property type="entry name" value="Tetratricopeptide repeat domain"/>
    <property type="match status" value="1"/>
</dbReference>
<name>A0A1H3VDN8_BIZPA</name>
<protein>
    <submittedName>
        <fullName evidence="2">Uncharacterized protein</fullName>
    </submittedName>
</protein>
<keyword evidence="1" id="KW-0802">TPR repeat</keyword>
<dbReference type="Proteomes" id="UP000198846">
    <property type="component" value="Unassembled WGS sequence"/>
</dbReference>
<evidence type="ECO:0000313" key="3">
    <source>
        <dbReference type="Proteomes" id="UP000198846"/>
    </source>
</evidence>
<dbReference type="RefSeq" id="WP_092130965.1">
    <property type="nucleotide sequence ID" value="NZ_FNQK01000001.1"/>
</dbReference>
<reference evidence="2 3" key="1">
    <citation type="submission" date="2016-10" db="EMBL/GenBank/DDBJ databases">
        <authorList>
            <person name="de Groot N.N."/>
        </authorList>
    </citation>
    <scope>NUCLEOTIDE SEQUENCE [LARGE SCALE GENOMIC DNA]</scope>
    <source>
        <strain evidence="2 3">DSM 23842</strain>
    </source>
</reference>
<dbReference type="EMBL" id="FNQK01000001">
    <property type="protein sequence ID" value="SDZ72771.1"/>
    <property type="molecule type" value="Genomic_DNA"/>
</dbReference>
<keyword evidence="3" id="KW-1185">Reference proteome</keyword>
<dbReference type="SUPFAM" id="SSF48452">
    <property type="entry name" value="TPR-like"/>
    <property type="match status" value="1"/>
</dbReference>
<gene>
    <name evidence="2" type="ORF">SAMN04487990_10144</name>
</gene>
<dbReference type="PROSITE" id="PS50005">
    <property type="entry name" value="TPR"/>
    <property type="match status" value="1"/>
</dbReference>
<organism evidence="2 3">
    <name type="scientific">Bizionia paragorgiae</name>
    <dbReference type="NCBI Taxonomy" id="283786"/>
    <lineage>
        <taxon>Bacteria</taxon>
        <taxon>Pseudomonadati</taxon>
        <taxon>Bacteroidota</taxon>
        <taxon>Flavobacteriia</taxon>
        <taxon>Flavobacteriales</taxon>
        <taxon>Flavobacteriaceae</taxon>
        <taxon>Bizionia</taxon>
    </lineage>
</organism>
<evidence type="ECO:0000256" key="1">
    <source>
        <dbReference type="PROSITE-ProRule" id="PRU00339"/>
    </source>
</evidence>
<evidence type="ECO:0000313" key="2">
    <source>
        <dbReference type="EMBL" id="SDZ72771.1"/>
    </source>
</evidence>
<dbReference type="PROSITE" id="PS51257">
    <property type="entry name" value="PROKAR_LIPOPROTEIN"/>
    <property type="match status" value="1"/>
</dbReference>